<name>A0A2U8WDI8_9HYPH</name>
<dbReference type="Proteomes" id="UP000245926">
    <property type="component" value="Chromosome"/>
</dbReference>
<dbReference type="RefSeq" id="WP_109895687.1">
    <property type="nucleotide sequence ID" value="NZ_CP029550.1"/>
</dbReference>
<dbReference type="KEGG" id="mets:DK389_31320"/>
<evidence type="ECO:0000313" key="4">
    <source>
        <dbReference type="EMBL" id="AWN44183.1"/>
    </source>
</evidence>
<proteinExistence type="inferred from homology"/>
<reference evidence="5" key="1">
    <citation type="submission" date="2018-05" db="EMBL/GenBank/DDBJ databases">
        <title>Complete Genome Sequence of Methylobacterium sp. 17SD2-17.</title>
        <authorList>
            <person name="Srinivasan S."/>
        </authorList>
    </citation>
    <scope>NUCLEOTIDE SEQUENCE [LARGE SCALE GENOMIC DNA]</scope>
    <source>
        <strain evidence="5">17SD2-17</strain>
    </source>
</reference>
<evidence type="ECO:0000313" key="5">
    <source>
        <dbReference type="Proteomes" id="UP000245926"/>
    </source>
</evidence>
<evidence type="ECO:0000256" key="1">
    <source>
        <dbReference type="HAMAP-Rule" id="MF_00797"/>
    </source>
</evidence>
<organism evidence="4 5">
    <name type="scientific">Methylobacterium durans</name>
    <dbReference type="NCBI Taxonomy" id="2202825"/>
    <lineage>
        <taxon>Bacteria</taxon>
        <taxon>Pseudomonadati</taxon>
        <taxon>Pseudomonadota</taxon>
        <taxon>Alphaproteobacteria</taxon>
        <taxon>Hyphomicrobiales</taxon>
        <taxon>Methylobacteriaceae</taxon>
        <taxon>Methylobacterium</taxon>
    </lineage>
</organism>
<feature type="coiled-coil region" evidence="2">
    <location>
        <begin position="12"/>
        <end position="46"/>
    </location>
</feature>
<dbReference type="OrthoDB" id="9813793at2"/>
<evidence type="ECO:0000259" key="3">
    <source>
        <dbReference type="Pfam" id="PF10073"/>
    </source>
</evidence>
<accession>A0A2U8WDI8</accession>
<dbReference type="EMBL" id="CP029550">
    <property type="protein sequence ID" value="AWN44183.1"/>
    <property type="molecule type" value="Genomic_DNA"/>
</dbReference>
<dbReference type="Pfam" id="PF10073">
    <property type="entry name" value="GapR_DNA-bd"/>
    <property type="match status" value="1"/>
</dbReference>
<feature type="domain" description="GapR-like DNA-binding" evidence="3">
    <location>
        <begin position="15"/>
        <end position="86"/>
    </location>
</feature>
<keyword evidence="2" id="KW-0175">Coiled coil</keyword>
<dbReference type="GO" id="GO:0003677">
    <property type="term" value="F:DNA binding"/>
    <property type="evidence" value="ECO:0007669"/>
    <property type="project" value="InterPro"/>
</dbReference>
<dbReference type="NCBIfam" id="NF010247">
    <property type="entry name" value="PRK13694.1"/>
    <property type="match status" value="1"/>
</dbReference>
<dbReference type="AlphaFoldDB" id="A0A2U8WDI8"/>
<keyword evidence="5" id="KW-1185">Reference proteome</keyword>
<dbReference type="InterPro" id="IPR018753">
    <property type="entry name" value="GapR-like"/>
</dbReference>
<protein>
    <recommendedName>
        <fullName evidence="1">UPF0335 protein DK389_31320</fullName>
    </recommendedName>
</protein>
<gene>
    <name evidence="4" type="ORF">DK389_31320</name>
</gene>
<dbReference type="InterPro" id="IPR046367">
    <property type="entry name" value="GapR-like_DNA-bd"/>
</dbReference>
<dbReference type="HAMAP" id="MF_00797">
    <property type="entry name" value="UPF0335"/>
    <property type="match status" value="1"/>
</dbReference>
<sequence>MAASASPAVDPSSVAADQLKSFIERIERLEEEKAGLAGDIKDVYAEAKGTGFDTKALRKIISLRKKDHAERQEEEAILELYMQALGMA</sequence>
<evidence type="ECO:0000256" key="2">
    <source>
        <dbReference type="SAM" id="Coils"/>
    </source>
</evidence>
<comment type="similarity">
    <text evidence="1">Belongs to the UPF0335 family.</text>
</comment>